<gene>
    <name evidence="1" type="ORF">OUZ56_014661</name>
</gene>
<organism evidence="1 2">
    <name type="scientific">Daphnia magna</name>
    <dbReference type="NCBI Taxonomy" id="35525"/>
    <lineage>
        <taxon>Eukaryota</taxon>
        <taxon>Metazoa</taxon>
        <taxon>Ecdysozoa</taxon>
        <taxon>Arthropoda</taxon>
        <taxon>Crustacea</taxon>
        <taxon>Branchiopoda</taxon>
        <taxon>Diplostraca</taxon>
        <taxon>Cladocera</taxon>
        <taxon>Anomopoda</taxon>
        <taxon>Daphniidae</taxon>
        <taxon>Daphnia</taxon>
    </lineage>
</organism>
<evidence type="ECO:0000313" key="2">
    <source>
        <dbReference type="Proteomes" id="UP001234178"/>
    </source>
</evidence>
<name>A0ABR0AKF2_9CRUS</name>
<proteinExistence type="predicted"/>
<comment type="caution">
    <text evidence="1">The sequence shown here is derived from an EMBL/GenBank/DDBJ whole genome shotgun (WGS) entry which is preliminary data.</text>
</comment>
<keyword evidence="2" id="KW-1185">Reference proteome</keyword>
<evidence type="ECO:0000313" key="1">
    <source>
        <dbReference type="EMBL" id="KAK4025601.1"/>
    </source>
</evidence>
<dbReference type="EMBL" id="JAOYFB010000038">
    <property type="protein sequence ID" value="KAK4025601.1"/>
    <property type="molecule type" value="Genomic_DNA"/>
</dbReference>
<accession>A0ABR0AKF2</accession>
<protein>
    <submittedName>
        <fullName evidence="1">Uncharacterized protein</fullName>
    </submittedName>
</protein>
<dbReference type="Proteomes" id="UP001234178">
    <property type="component" value="Unassembled WGS sequence"/>
</dbReference>
<sequence length="64" mass="7242">MEHRPINGSSLTPERCVFPLQNDDIDHRHISHLKNRNSRSCMFLLPVESIQVNAIEKGGLSSTD</sequence>
<reference evidence="1 2" key="1">
    <citation type="journal article" date="2023" name="Nucleic Acids Res.">
        <title>The hologenome of Daphnia magna reveals possible DNA methylation and microbiome-mediated evolution of the host genome.</title>
        <authorList>
            <person name="Chaturvedi A."/>
            <person name="Li X."/>
            <person name="Dhandapani V."/>
            <person name="Marshall H."/>
            <person name="Kissane S."/>
            <person name="Cuenca-Cambronero M."/>
            <person name="Asole G."/>
            <person name="Calvet F."/>
            <person name="Ruiz-Romero M."/>
            <person name="Marangio P."/>
            <person name="Guigo R."/>
            <person name="Rago D."/>
            <person name="Mirbahai L."/>
            <person name="Eastwood N."/>
            <person name="Colbourne J.K."/>
            <person name="Zhou J."/>
            <person name="Mallon E."/>
            <person name="Orsini L."/>
        </authorList>
    </citation>
    <scope>NUCLEOTIDE SEQUENCE [LARGE SCALE GENOMIC DNA]</scope>
    <source>
        <strain evidence="1">LRV0_1</strain>
    </source>
</reference>